<keyword evidence="2" id="KW-1185">Reference proteome</keyword>
<dbReference type="Proteomes" id="UP000275408">
    <property type="component" value="Unassembled WGS sequence"/>
</dbReference>
<organism evidence="1 2">
    <name type="scientific">Pocillopora damicornis</name>
    <name type="common">Cauliflower coral</name>
    <name type="synonym">Millepora damicornis</name>
    <dbReference type="NCBI Taxonomy" id="46731"/>
    <lineage>
        <taxon>Eukaryota</taxon>
        <taxon>Metazoa</taxon>
        <taxon>Cnidaria</taxon>
        <taxon>Anthozoa</taxon>
        <taxon>Hexacorallia</taxon>
        <taxon>Scleractinia</taxon>
        <taxon>Astrocoeniina</taxon>
        <taxon>Pocilloporidae</taxon>
        <taxon>Pocillopora</taxon>
    </lineage>
</organism>
<sequence>MKYVKFTVMIASSICQEEKRHDLAVEKYQAAYEENQENQTKLLDWVATNDRVKEQTKQNFVETMIWSCTTGHITKSLI</sequence>
<evidence type="ECO:0000313" key="1">
    <source>
        <dbReference type="EMBL" id="RMX58895.1"/>
    </source>
</evidence>
<dbReference type="EMBL" id="RCHS01000424">
    <property type="protein sequence ID" value="RMX58895.1"/>
    <property type="molecule type" value="Genomic_DNA"/>
</dbReference>
<dbReference type="AlphaFoldDB" id="A0A3M6UZ02"/>
<comment type="caution">
    <text evidence="1">The sequence shown here is derived from an EMBL/GenBank/DDBJ whole genome shotgun (WGS) entry which is preliminary data.</text>
</comment>
<gene>
    <name evidence="1" type="ORF">pdam_00016329</name>
</gene>
<proteinExistence type="predicted"/>
<reference evidence="1 2" key="1">
    <citation type="journal article" date="2018" name="Sci. Rep.">
        <title>Comparative analysis of the Pocillopora damicornis genome highlights role of immune system in coral evolution.</title>
        <authorList>
            <person name="Cunning R."/>
            <person name="Bay R.A."/>
            <person name="Gillette P."/>
            <person name="Baker A.C."/>
            <person name="Traylor-Knowles N."/>
        </authorList>
    </citation>
    <scope>NUCLEOTIDE SEQUENCE [LARGE SCALE GENOMIC DNA]</scope>
    <source>
        <strain evidence="1">RSMAS</strain>
        <tissue evidence="1">Whole animal</tissue>
    </source>
</reference>
<accession>A0A3M6UZ02</accession>
<evidence type="ECO:0000313" key="2">
    <source>
        <dbReference type="Proteomes" id="UP000275408"/>
    </source>
</evidence>
<name>A0A3M6UZ02_POCDA</name>
<protein>
    <submittedName>
        <fullName evidence="1">Uncharacterized protein</fullName>
    </submittedName>
</protein>